<evidence type="ECO:0000313" key="2">
    <source>
        <dbReference type="Proteomes" id="UP000265520"/>
    </source>
</evidence>
<feature type="non-terminal residue" evidence="1">
    <location>
        <position position="1"/>
    </location>
</feature>
<reference evidence="1 2" key="1">
    <citation type="journal article" date="2018" name="Front. Plant Sci.">
        <title>Red Clover (Trifolium pratense) and Zigzag Clover (T. medium) - A Picture of Genomic Similarities and Differences.</title>
        <authorList>
            <person name="Dluhosova J."/>
            <person name="Istvanek J."/>
            <person name="Nedelnik J."/>
            <person name="Repkova J."/>
        </authorList>
    </citation>
    <scope>NUCLEOTIDE SEQUENCE [LARGE SCALE GENOMIC DNA]</scope>
    <source>
        <strain evidence="2">cv. 10/8</strain>
        <tissue evidence="1">Leaf</tissue>
    </source>
</reference>
<accession>A0A392T4N1</accession>
<dbReference type="EMBL" id="LXQA010505397">
    <property type="protein sequence ID" value="MCI56009.1"/>
    <property type="molecule type" value="Genomic_DNA"/>
</dbReference>
<name>A0A392T4N1_9FABA</name>
<sequence length="23" mass="2583">LLALLSQPLLLLFENDTMLPTVQ</sequence>
<organism evidence="1 2">
    <name type="scientific">Trifolium medium</name>
    <dbReference type="NCBI Taxonomy" id="97028"/>
    <lineage>
        <taxon>Eukaryota</taxon>
        <taxon>Viridiplantae</taxon>
        <taxon>Streptophyta</taxon>
        <taxon>Embryophyta</taxon>
        <taxon>Tracheophyta</taxon>
        <taxon>Spermatophyta</taxon>
        <taxon>Magnoliopsida</taxon>
        <taxon>eudicotyledons</taxon>
        <taxon>Gunneridae</taxon>
        <taxon>Pentapetalae</taxon>
        <taxon>rosids</taxon>
        <taxon>fabids</taxon>
        <taxon>Fabales</taxon>
        <taxon>Fabaceae</taxon>
        <taxon>Papilionoideae</taxon>
        <taxon>50 kb inversion clade</taxon>
        <taxon>NPAAA clade</taxon>
        <taxon>Hologalegina</taxon>
        <taxon>IRL clade</taxon>
        <taxon>Trifolieae</taxon>
        <taxon>Trifolium</taxon>
    </lineage>
</organism>
<proteinExistence type="predicted"/>
<comment type="caution">
    <text evidence="1">The sequence shown here is derived from an EMBL/GenBank/DDBJ whole genome shotgun (WGS) entry which is preliminary data.</text>
</comment>
<protein>
    <submittedName>
        <fullName evidence="1">Uncharacterized protein</fullName>
    </submittedName>
</protein>
<evidence type="ECO:0000313" key="1">
    <source>
        <dbReference type="EMBL" id="MCI56009.1"/>
    </source>
</evidence>
<dbReference type="AlphaFoldDB" id="A0A392T4N1"/>
<keyword evidence="2" id="KW-1185">Reference proteome</keyword>
<dbReference type="Proteomes" id="UP000265520">
    <property type="component" value="Unassembled WGS sequence"/>
</dbReference>